<dbReference type="Proteomes" id="UP000265520">
    <property type="component" value="Unassembled WGS sequence"/>
</dbReference>
<dbReference type="InterPro" id="IPR013178">
    <property type="entry name" value="Histone_AcTrfase_Rtt109/CBP"/>
</dbReference>
<dbReference type="EC" id="2.3.1.48" evidence="2"/>
<dbReference type="AlphaFoldDB" id="A0A392NJG1"/>
<evidence type="ECO:0000259" key="7">
    <source>
        <dbReference type="PROSITE" id="PS51727"/>
    </source>
</evidence>
<dbReference type="InterPro" id="IPR031162">
    <property type="entry name" value="CBP_P300_HAT"/>
</dbReference>
<comment type="caution">
    <text evidence="8">The sequence shown here is derived from an EMBL/GenBank/DDBJ whole genome shotgun (WGS) entry which is preliminary data.</text>
</comment>
<evidence type="ECO:0000256" key="4">
    <source>
        <dbReference type="ARBA" id="ARBA00023015"/>
    </source>
</evidence>
<dbReference type="PANTHER" id="PTHR13808">
    <property type="entry name" value="CBP/P300-RELATED"/>
    <property type="match status" value="1"/>
</dbReference>
<evidence type="ECO:0000313" key="9">
    <source>
        <dbReference type="Proteomes" id="UP000265520"/>
    </source>
</evidence>
<accession>A0A392NJG1</accession>
<dbReference type="GO" id="GO:0005634">
    <property type="term" value="C:nucleus"/>
    <property type="evidence" value="ECO:0007669"/>
    <property type="project" value="UniProtKB-SubCell"/>
</dbReference>
<dbReference type="GO" id="GO:0004402">
    <property type="term" value="F:histone acetyltransferase activity"/>
    <property type="evidence" value="ECO:0007669"/>
    <property type="project" value="InterPro"/>
</dbReference>
<evidence type="ECO:0000256" key="6">
    <source>
        <dbReference type="ARBA" id="ARBA00023242"/>
    </source>
</evidence>
<keyword evidence="5" id="KW-0804">Transcription</keyword>
<dbReference type="PROSITE" id="PS51727">
    <property type="entry name" value="CBP_P300_HAT"/>
    <property type="match status" value="1"/>
</dbReference>
<evidence type="ECO:0000256" key="1">
    <source>
        <dbReference type="ARBA" id="ARBA00004123"/>
    </source>
</evidence>
<evidence type="ECO:0000256" key="3">
    <source>
        <dbReference type="ARBA" id="ARBA00022679"/>
    </source>
</evidence>
<name>A0A392NJG1_9FABA</name>
<dbReference type="GO" id="GO:0005667">
    <property type="term" value="C:transcription regulator complex"/>
    <property type="evidence" value="ECO:0007669"/>
    <property type="project" value="TreeGrafter"/>
</dbReference>
<keyword evidence="9" id="KW-1185">Reference proteome</keyword>
<organism evidence="8 9">
    <name type="scientific">Trifolium medium</name>
    <dbReference type="NCBI Taxonomy" id="97028"/>
    <lineage>
        <taxon>Eukaryota</taxon>
        <taxon>Viridiplantae</taxon>
        <taxon>Streptophyta</taxon>
        <taxon>Embryophyta</taxon>
        <taxon>Tracheophyta</taxon>
        <taxon>Spermatophyta</taxon>
        <taxon>Magnoliopsida</taxon>
        <taxon>eudicotyledons</taxon>
        <taxon>Gunneridae</taxon>
        <taxon>Pentapetalae</taxon>
        <taxon>rosids</taxon>
        <taxon>fabids</taxon>
        <taxon>Fabales</taxon>
        <taxon>Fabaceae</taxon>
        <taxon>Papilionoideae</taxon>
        <taxon>50 kb inversion clade</taxon>
        <taxon>NPAAA clade</taxon>
        <taxon>Hologalegina</taxon>
        <taxon>IRL clade</taxon>
        <taxon>Trifolieae</taxon>
        <taxon>Trifolium</taxon>
    </lineage>
</organism>
<dbReference type="GO" id="GO:0003713">
    <property type="term" value="F:transcription coactivator activity"/>
    <property type="evidence" value="ECO:0007669"/>
    <property type="project" value="TreeGrafter"/>
</dbReference>
<sequence length="146" mass="16684">MIIYYIAIPESKRPRRMISYAAGQSFFLLLMYLSMLKRATEENIVVGLTNLYDHFFLPTEKSDSKLSASRLPYFDGDYWCGYAMGAATEIEKESGGDYEKMLKKQVPNRALKTMGHDNPSKDTAKDILVMQRVCLPCLLLSSIFFL</sequence>
<dbReference type="GO" id="GO:0000123">
    <property type="term" value="C:histone acetyltransferase complex"/>
    <property type="evidence" value="ECO:0007669"/>
    <property type="project" value="TreeGrafter"/>
</dbReference>
<evidence type="ECO:0000256" key="2">
    <source>
        <dbReference type="ARBA" id="ARBA00013184"/>
    </source>
</evidence>
<dbReference type="EMBL" id="LXQA010040644">
    <property type="protein sequence ID" value="MCH99561.1"/>
    <property type="molecule type" value="Genomic_DNA"/>
</dbReference>
<evidence type="ECO:0000313" key="8">
    <source>
        <dbReference type="EMBL" id="MCH99561.1"/>
    </source>
</evidence>
<keyword evidence="6" id="KW-0539">Nucleus</keyword>
<dbReference type="PANTHER" id="PTHR13808:SF53">
    <property type="entry name" value="HISTONE ACETYLTRANSFERASE HAC2"/>
    <property type="match status" value="1"/>
</dbReference>
<feature type="domain" description="CBP/p300-type HAT" evidence="7">
    <location>
        <begin position="1"/>
        <end position="146"/>
    </location>
</feature>
<evidence type="ECO:0000256" key="5">
    <source>
        <dbReference type="ARBA" id="ARBA00023163"/>
    </source>
</evidence>
<reference evidence="8 9" key="1">
    <citation type="journal article" date="2018" name="Front. Plant Sci.">
        <title>Red Clover (Trifolium pratense) and Zigzag Clover (T. medium) - A Picture of Genomic Similarities and Differences.</title>
        <authorList>
            <person name="Dluhosova J."/>
            <person name="Istvanek J."/>
            <person name="Nedelnik J."/>
            <person name="Repkova J."/>
        </authorList>
    </citation>
    <scope>NUCLEOTIDE SEQUENCE [LARGE SCALE GENOMIC DNA]</scope>
    <source>
        <strain evidence="9">cv. 10/8</strain>
        <tissue evidence="8">Leaf</tissue>
    </source>
</reference>
<dbReference type="GO" id="GO:0031490">
    <property type="term" value="F:chromatin DNA binding"/>
    <property type="evidence" value="ECO:0007669"/>
    <property type="project" value="TreeGrafter"/>
</dbReference>
<dbReference type="GO" id="GO:0045944">
    <property type="term" value="P:positive regulation of transcription by RNA polymerase II"/>
    <property type="evidence" value="ECO:0007669"/>
    <property type="project" value="TreeGrafter"/>
</dbReference>
<proteinExistence type="predicted"/>
<keyword evidence="3 8" id="KW-0808">Transferase</keyword>
<comment type="subcellular location">
    <subcellularLocation>
        <location evidence="1">Nucleus</location>
    </subcellularLocation>
</comment>
<keyword evidence="4" id="KW-0805">Transcription regulation</keyword>
<protein>
    <recommendedName>
        <fullName evidence="2">histone acetyltransferase</fullName>
        <ecNumber evidence="2">2.3.1.48</ecNumber>
    </recommendedName>
</protein>